<reference evidence="1 2" key="1">
    <citation type="submission" date="2018-07" db="EMBL/GenBank/DDBJ databases">
        <title>Genome sequencing of oomycete isolates from Chile give support for New Zealand origin for Phytophthora kernoviae and make available the first Nothophytophthora sp. genome.</title>
        <authorList>
            <person name="Studholme D.J."/>
            <person name="Sanfuentes E."/>
            <person name="Panda P."/>
            <person name="Hill R."/>
            <person name="Sambles C."/>
            <person name="Grant M."/>
            <person name="Williams N.M."/>
            <person name="Mcdougal R.L."/>
        </authorList>
    </citation>
    <scope>NUCLEOTIDE SEQUENCE [LARGE SCALE GENOMIC DNA]</scope>
    <source>
        <strain evidence="1">Chile6</strain>
    </source>
</reference>
<dbReference type="Proteomes" id="UP000277300">
    <property type="component" value="Unassembled WGS sequence"/>
</dbReference>
<dbReference type="EMBL" id="MBDO02000035">
    <property type="protein sequence ID" value="RLN66511.1"/>
    <property type="molecule type" value="Genomic_DNA"/>
</dbReference>
<evidence type="ECO:0000313" key="1">
    <source>
        <dbReference type="EMBL" id="RLN66511.1"/>
    </source>
</evidence>
<name>A0A3F2RY26_9STRA</name>
<dbReference type="OrthoDB" id="111465at2759"/>
<sequence>MERSMARSGMRLRLEDTPKWTASGISSSSQDRGREILLQLLTQIIEFLERKELMSSRVAASKEWRKSRSRRRTESSHNLFEVVIQVCEQRMRRLKRSTLGYDRDHDELSAQSPRVLVAEAIVQELLVSLMELRMKEKETMVMDEVESVEIMRQLHVHLQKDEEMVRNRVCVGAGDEQQLEELQLMLRTDFLEEVASADSPQKRQQTESAANNEASLQFAWETIDDQKKEIIRLRAENEELKRSTSSSEARSALRISPFDDEPAKVIDHLRSQLSSHHDKNLDILQDHIQRLEKALQNATTAARKKSRGWDGSRLFSYAGAEKEVRGVS</sequence>
<gene>
    <name evidence="1" type="ORF">BBP00_00002177</name>
</gene>
<proteinExistence type="predicted"/>
<accession>A0A3F2RY26</accession>
<evidence type="ECO:0000313" key="2">
    <source>
        <dbReference type="Proteomes" id="UP000277300"/>
    </source>
</evidence>
<dbReference type="AlphaFoldDB" id="A0A3F2RY26"/>
<protein>
    <submittedName>
        <fullName evidence="1">Uncharacterized protein</fullName>
    </submittedName>
</protein>
<comment type="caution">
    <text evidence="1">The sequence shown here is derived from an EMBL/GenBank/DDBJ whole genome shotgun (WGS) entry which is preliminary data.</text>
</comment>
<organism evidence="1 2">
    <name type="scientific">Phytophthora kernoviae</name>
    <dbReference type="NCBI Taxonomy" id="325452"/>
    <lineage>
        <taxon>Eukaryota</taxon>
        <taxon>Sar</taxon>
        <taxon>Stramenopiles</taxon>
        <taxon>Oomycota</taxon>
        <taxon>Peronosporomycetes</taxon>
        <taxon>Peronosporales</taxon>
        <taxon>Peronosporaceae</taxon>
        <taxon>Phytophthora</taxon>
    </lineage>
</organism>